<dbReference type="EMBL" id="CP016024">
    <property type="protein sequence ID" value="ANJ76404.1"/>
    <property type="molecule type" value="Genomic_DNA"/>
</dbReference>
<dbReference type="InterPro" id="IPR000620">
    <property type="entry name" value="EamA_dom"/>
</dbReference>
<dbReference type="AlphaFoldDB" id="A0A192A7P6"/>
<dbReference type="PANTHER" id="PTHR42920">
    <property type="entry name" value="OS03G0707200 PROTEIN-RELATED"/>
    <property type="match status" value="1"/>
</dbReference>
<geneLocation type="plasmid" evidence="10">
    <name>pri-1</name>
</geneLocation>
<feature type="transmembrane region" description="Helical" evidence="7">
    <location>
        <begin position="248"/>
        <end position="265"/>
    </location>
</feature>
<keyword evidence="3 7" id="KW-0812">Transmembrane</keyword>
<dbReference type="Proteomes" id="UP000078572">
    <property type="component" value="Plasmid pRI-1"/>
</dbReference>
<evidence type="ECO:0000259" key="8">
    <source>
        <dbReference type="Pfam" id="PF00892"/>
    </source>
</evidence>
<evidence type="ECO:0000256" key="7">
    <source>
        <dbReference type="SAM" id="Phobius"/>
    </source>
</evidence>
<organism evidence="9 10">
    <name type="scientific">Ralstonia insidiosa</name>
    <dbReference type="NCBI Taxonomy" id="190721"/>
    <lineage>
        <taxon>Bacteria</taxon>
        <taxon>Pseudomonadati</taxon>
        <taxon>Pseudomonadota</taxon>
        <taxon>Betaproteobacteria</taxon>
        <taxon>Burkholderiales</taxon>
        <taxon>Burkholderiaceae</taxon>
        <taxon>Ralstonia</taxon>
    </lineage>
</organism>
<feature type="transmembrane region" description="Helical" evidence="7">
    <location>
        <begin position="154"/>
        <end position="172"/>
    </location>
</feature>
<protein>
    <recommendedName>
        <fullName evidence="8">EamA domain-containing protein</fullName>
    </recommendedName>
</protein>
<keyword evidence="5 7" id="KW-0472">Membrane</keyword>
<sequence>MSVRSAAPALAAALLFGASTPLAKTLMGSVSPLLLAGLLYLGSGLGLGGCLLLRKLTRKADSQTPAQPPIPRHEIPWLLGAILAGGVAGPALLMTGLAVTSAASASLLLNVEGVFTALIAWIVFKENADRQIVLGMVAIVAGGILLSWQPDAAALSSGALLIVAACGCWAIDNNLTRKVSSNDAVLIACLKGLAAGACNTSFALVAGSMLPAALPLASAMVIGFAGYGVSLALFVIALRHLGTARTGAYFSVAPLFGVVISFLFWPEIPNVLFWLAAALMALGVWLHLRERHEHEHTHEATEHTHAHRHDEHHQHEHDFPWDGKEPHVHAHRHAPIVHKHPHYPDIHHRHSH</sequence>
<dbReference type="SUPFAM" id="SSF103481">
    <property type="entry name" value="Multidrug resistance efflux transporter EmrE"/>
    <property type="match status" value="2"/>
</dbReference>
<dbReference type="GeneID" id="61529839"/>
<keyword evidence="10" id="KW-1185">Reference proteome</keyword>
<feature type="domain" description="EamA" evidence="8">
    <location>
        <begin position="157"/>
        <end position="286"/>
    </location>
</feature>
<evidence type="ECO:0000256" key="6">
    <source>
        <dbReference type="SAM" id="MobiDB-lite"/>
    </source>
</evidence>
<feature type="transmembrane region" description="Helical" evidence="7">
    <location>
        <begin position="184"/>
        <end position="206"/>
    </location>
</feature>
<keyword evidence="4 7" id="KW-1133">Transmembrane helix</keyword>
<feature type="transmembrane region" description="Helical" evidence="7">
    <location>
        <begin position="105"/>
        <end position="124"/>
    </location>
</feature>
<dbReference type="InterPro" id="IPR037185">
    <property type="entry name" value="EmrE-like"/>
</dbReference>
<keyword evidence="2" id="KW-1003">Cell membrane</keyword>
<feature type="domain" description="EamA" evidence="8">
    <location>
        <begin position="9"/>
        <end position="147"/>
    </location>
</feature>
<evidence type="ECO:0000313" key="10">
    <source>
        <dbReference type="Proteomes" id="UP000078572"/>
    </source>
</evidence>
<evidence type="ECO:0000256" key="3">
    <source>
        <dbReference type="ARBA" id="ARBA00022692"/>
    </source>
</evidence>
<accession>A0A192A7P6</accession>
<feature type="region of interest" description="Disordered" evidence="6">
    <location>
        <begin position="296"/>
        <end position="324"/>
    </location>
</feature>
<keyword evidence="9" id="KW-0614">Plasmid</keyword>
<comment type="subcellular location">
    <subcellularLocation>
        <location evidence="1">Cell membrane</location>
        <topology evidence="1">Multi-pass membrane protein</topology>
    </subcellularLocation>
</comment>
<proteinExistence type="predicted"/>
<reference evidence="10" key="1">
    <citation type="submission" date="2016-06" db="EMBL/GenBank/DDBJ databases">
        <authorList>
            <person name="Xu Y."/>
            <person name="Nagy A."/>
            <person name="Yan X."/>
            <person name="Kim S.W."/>
            <person name="Haley B."/>
            <person name="Liu N.T."/>
            <person name="Nou X."/>
        </authorList>
    </citation>
    <scope>NUCLEOTIDE SEQUENCE [LARGE SCALE GENOMIC DNA]</scope>
    <source>
        <strain evidence="10">ATCC 49129</strain>
        <plasmid evidence="10">pri-1</plasmid>
    </source>
</reference>
<dbReference type="RefSeq" id="WP_064809149.1">
    <property type="nucleotide sequence ID" value="NZ_CP016024.1"/>
</dbReference>
<evidence type="ECO:0000256" key="1">
    <source>
        <dbReference type="ARBA" id="ARBA00004651"/>
    </source>
</evidence>
<feature type="transmembrane region" description="Helical" evidence="7">
    <location>
        <begin position="75"/>
        <end position="99"/>
    </location>
</feature>
<name>A0A192A7P6_9RALS</name>
<evidence type="ECO:0000313" key="9">
    <source>
        <dbReference type="EMBL" id="ANJ76404.1"/>
    </source>
</evidence>
<evidence type="ECO:0000256" key="5">
    <source>
        <dbReference type="ARBA" id="ARBA00023136"/>
    </source>
</evidence>
<gene>
    <name evidence="9" type="ORF">A9Y76_27795</name>
</gene>
<dbReference type="GO" id="GO:0005886">
    <property type="term" value="C:plasma membrane"/>
    <property type="evidence" value="ECO:0007669"/>
    <property type="project" value="UniProtKB-SubCell"/>
</dbReference>
<dbReference type="OrthoDB" id="9794287at2"/>
<dbReference type="Pfam" id="PF00892">
    <property type="entry name" value="EamA"/>
    <property type="match status" value="2"/>
</dbReference>
<feature type="transmembrane region" description="Helical" evidence="7">
    <location>
        <begin position="131"/>
        <end position="148"/>
    </location>
</feature>
<dbReference type="PANTHER" id="PTHR42920:SF11">
    <property type="entry name" value="INNER MEMBRANE PROTEIN YTFF"/>
    <property type="match status" value="1"/>
</dbReference>
<evidence type="ECO:0000256" key="4">
    <source>
        <dbReference type="ARBA" id="ARBA00022989"/>
    </source>
</evidence>
<dbReference type="InterPro" id="IPR051258">
    <property type="entry name" value="Diverse_Substrate_Transporter"/>
</dbReference>
<feature type="transmembrane region" description="Helical" evidence="7">
    <location>
        <begin position="212"/>
        <end position="236"/>
    </location>
</feature>
<feature type="transmembrane region" description="Helical" evidence="7">
    <location>
        <begin position="33"/>
        <end position="54"/>
    </location>
</feature>
<evidence type="ECO:0000256" key="2">
    <source>
        <dbReference type="ARBA" id="ARBA00022475"/>
    </source>
</evidence>
<feature type="transmembrane region" description="Helical" evidence="7">
    <location>
        <begin position="271"/>
        <end position="288"/>
    </location>
</feature>